<dbReference type="AlphaFoldDB" id="A0A223NSI7"/>
<evidence type="ECO:0000313" key="3">
    <source>
        <dbReference type="Proteomes" id="UP000215002"/>
    </source>
</evidence>
<dbReference type="Proteomes" id="UP000215002">
    <property type="component" value="Chromosome"/>
</dbReference>
<organism evidence="2 3">
    <name type="scientific">Mucilaginibacter xinganensis</name>
    <dbReference type="NCBI Taxonomy" id="1234841"/>
    <lineage>
        <taxon>Bacteria</taxon>
        <taxon>Pseudomonadati</taxon>
        <taxon>Bacteroidota</taxon>
        <taxon>Sphingobacteriia</taxon>
        <taxon>Sphingobacteriales</taxon>
        <taxon>Sphingobacteriaceae</taxon>
        <taxon>Mucilaginibacter</taxon>
    </lineage>
</organism>
<reference evidence="2 3" key="1">
    <citation type="submission" date="2017-08" db="EMBL/GenBank/DDBJ databases">
        <title>Complete genome sequence of Mucilaginibacter sp. strain BJC16-A31.</title>
        <authorList>
            <consortium name="Henan University of Science and Technology"/>
            <person name="You X."/>
        </authorList>
    </citation>
    <scope>NUCLEOTIDE SEQUENCE [LARGE SCALE GENOMIC DNA]</scope>
    <source>
        <strain evidence="2 3">BJC16-A31</strain>
    </source>
</reference>
<dbReference type="EMBL" id="CP022743">
    <property type="protein sequence ID" value="ASU32618.1"/>
    <property type="molecule type" value="Genomic_DNA"/>
</dbReference>
<proteinExistence type="predicted"/>
<gene>
    <name evidence="2" type="ORF">MuYL_0716</name>
</gene>
<name>A0A223NSI7_9SPHI</name>
<feature type="transmembrane region" description="Helical" evidence="1">
    <location>
        <begin position="6"/>
        <end position="25"/>
    </location>
</feature>
<dbReference type="KEGG" id="muc:MuYL_0716"/>
<evidence type="ECO:0000256" key="1">
    <source>
        <dbReference type="SAM" id="Phobius"/>
    </source>
</evidence>
<protein>
    <submittedName>
        <fullName evidence="2">Uncharacterized protein</fullName>
    </submittedName>
</protein>
<keyword evidence="3" id="KW-1185">Reference proteome</keyword>
<sequence>MAFWQYLYTGFNEFVSPVLFVLFLVNDTAIQQYSAQQ</sequence>
<keyword evidence="1" id="KW-0812">Transmembrane</keyword>
<keyword evidence="1" id="KW-0472">Membrane</keyword>
<evidence type="ECO:0000313" key="2">
    <source>
        <dbReference type="EMBL" id="ASU32618.1"/>
    </source>
</evidence>
<accession>A0A223NSI7</accession>
<keyword evidence="1" id="KW-1133">Transmembrane helix</keyword>